<evidence type="ECO:0000256" key="1">
    <source>
        <dbReference type="SAM" id="Phobius"/>
    </source>
</evidence>
<dbReference type="AlphaFoldDB" id="Q4FE11"/>
<geneLocation type="mitochondrion" evidence="2"/>
<keyword evidence="1" id="KW-0812">Transmembrane</keyword>
<feature type="transmembrane region" description="Helical" evidence="1">
    <location>
        <begin position="98"/>
        <end position="118"/>
    </location>
</feature>
<evidence type="ECO:0000313" key="2">
    <source>
        <dbReference type="EMBL" id="AAZ06454.1"/>
    </source>
</evidence>
<gene>
    <name evidence="2" type="primary">ND6</name>
</gene>
<protein>
    <submittedName>
        <fullName evidence="2">NADH dehydrogenase subunit 6</fullName>
    </submittedName>
</protein>
<feature type="transmembrane region" description="Helical" evidence="1">
    <location>
        <begin position="42"/>
        <end position="60"/>
    </location>
</feature>
<keyword evidence="1" id="KW-0472">Membrane</keyword>
<dbReference type="CTD" id="4541"/>
<name>Q4FE11_PLAMG</name>
<proteinExistence type="predicted"/>
<feature type="transmembrane region" description="Helical" evidence="1">
    <location>
        <begin position="18"/>
        <end position="35"/>
    </location>
</feature>
<sequence length="188" mass="19996">MFRSVGCCLASAAVKVEYVLWFLAAGLFVGSSTLISPQAVGASSFLLVLLGCLMFGYGGAPWLSHFVFLSFLGGLLVVFLYAVALAPSPLFKGVGESVFPVLKVILFVVLVVCGYVSYKGGWCYFRVMMGGYRNVPLFTCPELVSSSWVGSVSFVGLAVVLAMCMVAVTKLCSFNKTGSLRGVRSTMS</sequence>
<dbReference type="EMBL" id="DQ088274">
    <property type="protein sequence ID" value="AAZ06454.1"/>
    <property type="molecule type" value="Genomic_DNA"/>
</dbReference>
<dbReference type="GeneID" id="3562066"/>
<keyword evidence="2" id="KW-0496">Mitochondrion</keyword>
<keyword evidence="1" id="KW-1133">Transmembrane helix</keyword>
<feature type="transmembrane region" description="Helical" evidence="1">
    <location>
        <begin position="148"/>
        <end position="168"/>
    </location>
</feature>
<dbReference type="RefSeq" id="YP_272041.1">
    <property type="nucleotide sequence ID" value="NC_007234.1"/>
</dbReference>
<reference evidence="2" key="1">
    <citation type="journal article" date="1990" name="Mol. Biol. Evol.">
        <title>Molecular characterization of a repeat element causing large-scale size variation in the mitochondrial DNA of the sea scallop Placopecten magellanicus.</title>
        <authorList>
            <person name="La Roche J."/>
            <person name="Snyder M."/>
            <person name="Cook D.I."/>
            <person name="Fuller K."/>
            <person name="Zouros E."/>
        </authorList>
    </citation>
    <scope>NUCLEOTIDE SEQUENCE</scope>
</reference>
<feature type="transmembrane region" description="Helical" evidence="1">
    <location>
        <begin position="66"/>
        <end position="86"/>
    </location>
</feature>
<reference evidence="2" key="2">
    <citation type="submission" date="2005-06" db="EMBL/GenBank/DDBJ databases">
        <title>Sequence Analysis and Gene Organization of the Novel Mitochondrial Genome for the Bivalve, Placopecten magellanicus: An Exploration into the Mechanisms Resulting in an Uncharacteristically Large Mitochondrial Genome.</title>
        <authorList>
            <person name="Smith D.R."/>
            <person name="Snyder M."/>
        </authorList>
    </citation>
    <scope>NUCLEOTIDE SEQUENCE</scope>
</reference>
<organism evidence="2">
    <name type="scientific">Placopecten magellanicus</name>
    <name type="common">Sea scallop</name>
    <dbReference type="NCBI Taxonomy" id="6577"/>
    <lineage>
        <taxon>Eukaryota</taxon>
        <taxon>Metazoa</taxon>
        <taxon>Spiralia</taxon>
        <taxon>Lophotrochozoa</taxon>
        <taxon>Mollusca</taxon>
        <taxon>Bivalvia</taxon>
        <taxon>Autobranchia</taxon>
        <taxon>Pteriomorphia</taxon>
        <taxon>Pectinida</taxon>
        <taxon>Pectinoidea</taxon>
        <taxon>Pectinidae</taxon>
        <taxon>Placopecten</taxon>
    </lineage>
</organism>
<accession>Q4FE11</accession>